<dbReference type="SUPFAM" id="SSF56801">
    <property type="entry name" value="Acetyl-CoA synthetase-like"/>
    <property type="match status" value="1"/>
</dbReference>
<dbReference type="Gene3D" id="3.30.300.30">
    <property type="match status" value="1"/>
</dbReference>
<dbReference type="FunFam" id="3.30.300.30:FF:000008">
    <property type="entry name" value="2,3-dihydroxybenzoate-AMP ligase"/>
    <property type="match status" value="1"/>
</dbReference>
<dbReference type="InterPro" id="IPR000873">
    <property type="entry name" value="AMP-dep_synth/lig_dom"/>
</dbReference>
<gene>
    <name evidence="8" type="ORF">LPU83_1913</name>
</gene>
<evidence type="ECO:0000256" key="2">
    <source>
        <dbReference type="ARBA" id="ARBA00022598"/>
    </source>
</evidence>
<dbReference type="GO" id="GO:0016878">
    <property type="term" value="F:acid-thiol ligase activity"/>
    <property type="evidence" value="ECO:0007669"/>
    <property type="project" value="UniProtKB-ARBA"/>
</dbReference>
<keyword evidence="2 8" id="KW-0436">Ligase</keyword>
<dbReference type="PATRIC" id="fig|348824.6.peg.2057"/>
<keyword evidence="9" id="KW-1185">Reference proteome</keyword>
<proteinExistence type="inferred from homology"/>
<dbReference type="PANTHER" id="PTHR43767:SF1">
    <property type="entry name" value="NONRIBOSOMAL PEPTIDE SYNTHASE PES1 (EUROFUNG)-RELATED"/>
    <property type="match status" value="1"/>
</dbReference>
<evidence type="ECO:0000256" key="5">
    <source>
        <dbReference type="ARBA" id="ARBA00067668"/>
    </source>
</evidence>
<dbReference type="AlphaFoldDB" id="W6R9H9"/>
<reference evidence="8" key="1">
    <citation type="submission" date="2013-11" db="EMBL/GenBank/DDBJ databases">
        <title>Draft genome sequence of the broad-host-range Rhizobium sp. LPU83 strain, a member of the low-genetic diversity Oregon-like Rhizobium sp. group.</title>
        <authorList>
            <person name="Wibberg D."/>
            <person name="Puehler A."/>
            <person name="Schlueter A."/>
        </authorList>
    </citation>
    <scope>NUCLEOTIDE SEQUENCE [LARGE SCALE GENOMIC DNA]</scope>
    <source>
        <strain evidence="8">LPU83</strain>
    </source>
</reference>
<dbReference type="EMBL" id="HG916852">
    <property type="protein sequence ID" value="CDM57574.1"/>
    <property type="molecule type" value="Genomic_DNA"/>
</dbReference>
<dbReference type="Gene3D" id="3.40.50.12780">
    <property type="entry name" value="N-terminal domain of ligase-like"/>
    <property type="match status" value="1"/>
</dbReference>
<dbReference type="InterPro" id="IPR042099">
    <property type="entry name" value="ANL_N_sf"/>
</dbReference>
<name>W6R9H9_9HYPH</name>
<comment type="similarity">
    <text evidence="1">Belongs to the ATP-dependent AMP-binding enzyme family.</text>
</comment>
<evidence type="ECO:0000256" key="3">
    <source>
        <dbReference type="ARBA" id="ARBA00051915"/>
    </source>
</evidence>
<evidence type="ECO:0000259" key="7">
    <source>
        <dbReference type="Pfam" id="PF13193"/>
    </source>
</evidence>
<dbReference type="InterPro" id="IPR025110">
    <property type="entry name" value="AMP-bd_C"/>
</dbReference>
<dbReference type="PANTHER" id="PTHR43767">
    <property type="entry name" value="LONG-CHAIN-FATTY-ACID--COA LIGASE"/>
    <property type="match status" value="1"/>
</dbReference>
<protein>
    <recommendedName>
        <fullName evidence="5">3-methylmercaptopropionyl-CoA ligase</fullName>
        <ecNumber evidence="4">6.2.1.44</ecNumber>
    </recommendedName>
</protein>
<dbReference type="EC" id="6.2.1.44" evidence="4"/>
<evidence type="ECO:0000256" key="1">
    <source>
        <dbReference type="ARBA" id="ARBA00006432"/>
    </source>
</evidence>
<evidence type="ECO:0000259" key="6">
    <source>
        <dbReference type="Pfam" id="PF00501"/>
    </source>
</evidence>
<evidence type="ECO:0000313" key="8">
    <source>
        <dbReference type="EMBL" id="CDM57574.1"/>
    </source>
</evidence>
<dbReference type="eggNOG" id="COG0318">
    <property type="taxonomic scope" value="Bacteria"/>
</dbReference>
<sequence>MSHIFCVPQMAEGLRHARNFAPDRWALKALFTGGAPNPAAHIHWWLDRGVAMVDGYGMTECGTILGMPLSARIVREKAGAVGLPGPLTRVRLVDEDGREVPHGAEGEVLVHGPNVIRGYWDREDSALGADGWLRTGDVGRADIDGYITIVDRRKDMFISGGENVYPVEIESVMASHPAIREVAVIGVPDSRWGEVGRAFVVLVPGKSIAVNELAQHCETSLARYKIPKTFVTVDALPRTASGKVMKHILRDEFLTA</sequence>
<dbReference type="KEGG" id="rhl:LPU83_1913"/>
<dbReference type="Pfam" id="PF00501">
    <property type="entry name" value="AMP-binding"/>
    <property type="match status" value="1"/>
</dbReference>
<dbReference type="Pfam" id="PF13193">
    <property type="entry name" value="AMP-binding_C"/>
    <property type="match status" value="1"/>
</dbReference>
<dbReference type="HOGENOM" id="CLU_000022_17_0_5"/>
<dbReference type="InterPro" id="IPR045851">
    <property type="entry name" value="AMP-bd_C_sf"/>
</dbReference>
<evidence type="ECO:0000256" key="4">
    <source>
        <dbReference type="ARBA" id="ARBA00066616"/>
    </source>
</evidence>
<organism evidence="8 9">
    <name type="scientific">Rhizobium favelukesii</name>
    <dbReference type="NCBI Taxonomy" id="348824"/>
    <lineage>
        <taxon>Bacteria</taxon>
        <taxon>Pseudomonadati</taxon>
        <taxon>Pseudomonadota</taxon>
        <taxon>Alphaproteobacteria</taxon>
        <taxon>Hyphomicrobiales</taxon>
        <taxon>Rhizobiaceae</taxon>
        <taxon>Rhizobium/Agrobacterium group</taxon>
        <taxon>Rhizobium</taxon>
    </lineage>
</organism>
<comment type="catalytic activity">
    <reaction evidence="3">
        <text>3-(methylsulfanyl)propanoate + ATP + CoA = 3-(methylsulfanyl)propanoyl-CoA + AMP + diphosphate</text>
        <dbReference type="Rhea" id="RHEA:43052"/>
        <dbReference type="ChEBI" id="CHEBI:30616"/>
        <dbReference type="ChEBI" id="CHEBI:33019"/>
        <dbReference type="ChEBI" id="CHEBI:49016"/>
        <dbReference type="ChEBI" id="CHEBI:57287"/>
        <dbReference type="ChEBI" id="CHEBI:82815"/>
        <dbReference type="ChEBI" id="CHEBI:456215"/>
        <dbReference type="EC" id="6.2.1.44"/>
    </reaction>
    <physiologicalReaction direction="left-to-right" evidence="3">
        <dbReference type="Rhea" id="RHEA:43053"/>
    </physiologicalReaction>
</comment>
<evidence type="ECO:0000313" key="9">
    <source>
        <dbReference type="Proteomes" id="UP000019443"/>
    </source>
</evidence>
<dbReference type="Proteomes" id="UP000019443">
    <property type="component" value="Chromosome"/>
</dbReference>
<accession>W6R9H9</accession>
<dbReference type="InterPro" id="IPR050237">
    <property type="entry name" value="ATP-dep_AMP-bd_enzyme"/>
</dbReference>
<feature type="domain" description="AMP-binding enzyme C-terminal" evidence="7">
    <location>
        <begin position="168"/>
        <end position="243"/>
    </location>
</feature>
<feature type="domain" description="AMP-dependent synthetase/ligase" evidence="6">
    <location>
        <begin position="2"/>
        <end position="120"/>
    </location>
</feature>